<gene>
    <name evidence="1" type="ORF">METZ01_LOCUS8151</name>
</gene>
<dbReference type="Gene3D" id="3.40.50.1450">
    <property type="entry name" value="HybD-like"/>
    <property type="match status" value="1"/>
</dbReference>
<evidence type="ECO:0008006" key="2">
    <source>
        <dbReference type="Google" id="ProtNLM"/>
    </source>
</evidence>
<organism evidence="1">
    <name type="scientific">marine metagenome</name>
    <dbReference type="NCBI Taxonomy" id="408172"/>
    <lineage>
        <taxon>unclassified sequences</taxon>
        <taxon>metagenomes</taxon>
        <taxon>ecological metagenomes</taxon>
    </lineage>
</organism>
<sequence length="178" mass="20049">MRRVLIGTIGYFNLRDYSIGPHLLVQLKNTQWPPGIEVDEMNWGPIAIVQQFQSLPEPFDRVIFLTARACGRLVGTITLRHWVGGLPDEENIQSRISEAVTGVISTDNLLIIGEHFKIWPEEVFLVDVEPGKEEMGETFTPEVEAVLDDVLEIIHELAVNNSSALPDFEEMKGNELLI</sequence>
<proteinExistence type="predicted"/>
<reference evidence="1" key="1">
    <citation type="submission" date="2018-05" db="EMBL/GenBank/DDBJ databases">
        <authorList>
            <person name="Lanie J.A."/>
            <person name="Ng W.-L."/>
            <person name="Kazmierczak K.M."/>
            <person name="Andrzejewski T.M."/>
            <person name="Davidsen T.M."/>
            <person name="Wayne K.J."/>
            <person name="Tettelin H."/>
            <person name="Glass J.I."/>
            <person name="Rusch D."/>
            <person name="Podicherti R."/>
            <person name="Tsui H.-C.T."/>
            <person name="Winkler M.E."/>
        </authorList>
    </citation>
    <scope>NUCLEOTIDE SEQUENCE</scope>
</reference>
<evidence type="ECO:0000313" key="1">
    <source>
        <dbReference type="EMBL" id="SUZ55297.1"/>
    </source>
</evidence>
<protein>
    <recommendedName>
        <fullName evidence="2">Hydrogenase maturation protease</fullName>
    </recommendedName>
</protein>
<dbReference type="InterPro" id="IPR023430">
    <property type="entry name" value="Pept_HybD-like_dom_sf"/>
</dbReference>
<accession>A0A381NL91</accession>
<dbReference type="AlphaFoldDB" id="A0A381NL91"/>
<dbReference type="EMBL" id="UINC01000439">
    <property type="protein sequence ID" value="SUZ55297.1"/>
    <property type="molecule type" value="Genomic_DNA"/>
</dbReference>
<dbReference type="SUPFAM" id="SSF53163">
    <property type="entry name" value="HybD-like"/>
    <property type="match status" value="1"/>
</dbReference>
<name>A0A381NL91_9ZZZZ</name>